<dbReference type="GO" id="GO:0016787">
    <property type="term" value="F:hydrolase activity"/>
    <property type="evidence" value="ECO:0007669"/>
    <property type="project" value="UniProtKB-KW"/>
</dbReference>
<dbReference type="InterPro" id="IPR023214">
    <property type="entry name" value="HAD_sf"/>
</dbReference>
<organism evidence="4 5">
    <name type="scientific">Sodalis ligni</name>
    <dbReference type="NCBI Taxonomy" id="2697027"/>
    <lineage>
        <taxon>Bacteria</taxon>
        <taxon>Pseudomonadati</taxon>
        <taxon>Pseudomonadota</taxon>
        <taxon>Gammaproteobacteria</taxon>
        <taxon>Enterobacterales</taxon>
        <taxon>Bruguierivoracaceae</taxon>
        <taxon>Sodalis</taxon>
    </lineage>
</organism>
<proteinExistence type="predicted"/>
<evidence type="ECO:0000313" key="4">
    <source>
        <dbReference type="EMBL" id="TCL05697.1"/>
    </source>
</evidence>
<dbReference type="PANTHER" id="PTHR43344">
    <property type="entry name" value="PHOSPHOSERINE PHOSPHATASE"/>
    <property type="match status" value="1"/>
</dbReference>
<protein>
    <submittedName>
        <fullName evidence="4">HAD superfamily hydrolase (TIGR01490 family)</fullName>
    </submittedName>
</protein>
<name>A0A4R1NFG4_9GAMM</name>
<dbReference type="NCBIfam" id="TIGR01490">
    <property type="entry name" value="HAD-SF-IB-hyp1"/>
    <property type="match status" value="1"/>
</dbReference>
<dbReference type="PANTHER" id="PTHR43344:SF13">
    <property type="entry name" value="PHOSPHATASE RV3661-RELATED"/>
    <property type="match status" value="1"/>
</dbReference>
<reference evidence="4 5" key="1">
    <citation type="submission" date="2019-02" db="EMBL/GenBank/DDBJ databases">
        <title>Investigation of anaerobic lignin degradation for improved lignocellulosic biofuels.</title>
        <authorList>
            <person name="Deangelis K."/>
        </authorList>
    </citation>
    <scope>NUCLEOTIDE SEQUENCE [LARGE SCALE GENOMIC DNA]</scope>
    <source>
        <strain evidence="4 5">159R</strain>
    </source>
</reference>
<sequence length="216" mass="24146">MRLALFDLDETLINGDCASLWSRYMCELGWTEGRAFVRREQTLMRQYAQGTLSMDEYMSFTLQPLIGRSTDEVRHHVNRFIESVIVPAIREEASRCVDAHRARGDRVIVISASGEHLVAPIAQHFGISETLSIKLEVLDDSYTGETTGILTYREGKVARLSSLLGGDLSVLAEASFYSDSSNDLPLLIQVGYPHAVNPDSVLLRHAQGAGWPIHRW</sequence>
<dbReference type="Proteomes" id="UP000294555">
    <property type="component" value="Unassembled WGS sequence"/>
</dbReference>
<accession>A0A4R1NFG4</accession>
<dbReference type="InterPro" id="IPR050582">
    <property type="entry name" value="HAD-like_SerB"/>
</dbReference>
<dbReference type="RefSeq" id="WP_132924515.1">
    <property type="nucleotide sequence ID" value="NZ_SJOI01000001.1"/>
</dbReference>
<dbReference type="InterPro" id="IPR006385">
    <property type="entry name" value="HAD_hydro_SerB1"/>
</dbReference>
<keyword evidence="3" id="KW-0460">Magnesium</keyword>
<dbReference type="GO" id="GO:0046872">
    <property type="term" value="F:metal ion binding"/>
    <property type="evidence" value="ECO:0007669"/>
    <property type="project" value="UniProtKB-KW"/>
</dbReference>
<evidence type="ECO:0000256" key="3">
    <source>
        <dbReference type="ARBA" id="ARBA00022842"/>
    </source>
</evidence>
<keyword evidence="2 4" id="KW-0378">Hydrolase</keyword>
<dbReference type="Gene3D" id="1.20.1440.100">
    <property type="entry name" value="SG protein - dephosphorylation function"/>
    <property type="match status" value="1"/>
</dbReference>
<gene>
    <name evidence="4" type="ORF">EZJ58_3912</name>
</gene>
<dbReference type="CDD" id="cd02612">
    <property type="entry name" value="HAD_PGPPase"/>
    <property type="match status" value="1"/>
</dbReference>
<dbReference type="Pfam" id="PF12710">
    <property type="entry name" value="HAD"/>
    <property type="match status" value="1"/>
</dbReference>
<keyword evidence="5" id="KW-1185">Reference proteome</keyword>
<dbReference type="InterPro" id="IPR036412">
    <property type="entry name" value="HAD-like_sf"/>
</dbReference>
<evidence type="ECO:0000313" key="5">
    <source>
        <dbReference type="Proteomes" id="UP000294555"/>
    </source>
</evidence>
<dbReference type="Gene3D" id="3.40.50.1000">
    <property type="entry name" value="HAD superfamily/HAD-like"/>
    <property type="match status" value="1"/>
</dbReference>
<evidence type="ECO:0000256" key="2">
    <source>
        <dbReference type="ARBA" id="ARBA00022801"/>
    </source>
</evidence>
<dbReference type="NCBIfam" id="TIGR01488">
    <property type="entry name" value="HAD-SF-IB"/>
    <property type="match status" value="1"/>
</dbReference>
<dbReference type="AlphaFoldDB" id="A0A4R1NFG4"/>
<keyword evidence="1" id="KW-0479">Metal-binding</keyword>
<evidence type="ECO:0000256" key="1">
    <source>
        <dbReference type="ARBA" id="ARBA00022723"/>
    </source>
</evidence>
<dbReference type="SUPFAM" id="SSF56784">
    <property type="entry name" value="HAD-like"/>
    <property type="match status" value="1"/>
</dbReference>
<dbReference type="OrthoDB" id="9784466at2"/>
<comment type="caution">
    <text evidence="4">The sequence shown here is derived from an EMBL/GenBank/DDBJ whole genome shotgun (WGS) entry which is preliminary data.</text>
</comment>
<dbReference type="EMBL" id="SJOI01000001">
    <property type="protein sequence ID" value="TCL05697.1"/>
    <property type="molecule type" value="Genomic_DNA"/>
</dbReference>